<feature type="transmembrane region" description="Helical" evidence="1">
    <location>
        <begin position="483"/>
        <end position="503"/>
    </location>
</feature>
<keyword evidence="1" id="KW-1133">Transmembrane helix</keyword>
<keyword evidence="1" id="KW-0812">Transmembrane</keyword>
<keyword evidence="4" id="KW-1185">Reference proteome</keyword>
<accession>A0ABP1QFW2</accession>
<dbReference type="EMBL" id="CAXLJM020000030">
    <property type="protein sequence ID" value="CAL8097658.1"/>
    <property type="molecule type" value="Genomic_DNA"/>
</dbReference>
<dbReference type="Proteomes" id="UP001642540">
    <property type="component" value="Unassembled WGS sequence"/>
</dbReference>
<keyword evidence="1" id="KW-0472">Membrane</keyword>
<gene>
    <name evidence="3" type="ORF">ODALV1_LOCUS9699</name>
</gene>
<evidence type="ECO:0000256" key="1">
    <source>
        <dbReference type="SAM" id="Phobius"/>
    </source>
</evidence>
<keyword evidence="2" id="KW-0732">Signal</keyword>
<evidence type="ECO:0000313" key="3">
    <source>
        <dbReference type="EMBL" id="CAL8097658.1"/>
    </source>
</evidence>
<protein>
    <submittedName>
        <fullName evidence="3">Uncharacterized protein</fullName>
    </submittedName>
</protein>
<sequence>MKQHYLLNDWFLIFMLIVVISVCKAKRQDFIKSVNRGNISQLLRSLKYYPRLKPTLKTYYKEAFEETTPSWKFPTVRNLEEYLTPFSQCFVHITNFQNVDLQLHSNVPILVRHQIPTKITATPYFHKESLTWAPKSLDFNGSTIKNPGKFDCPFSNYTKDFLYNGICSSIDKINFASNIRPWNCEVTLLLFPPHYLFSWRFFDPLKWYPLLPIHLEFPPVWALQNRIGYYDTHYESNVFNIWILDELYEKTWRTQSLIRWMKNSFIVANETEEPYFIPNNKTDPEITSIKNLFYDIEYFAMSEVFELISSFVVKGYKSDLPSSEYKNLNRLWKNTKILPKFWKLYKNVQNEVGISPSKSSRYYYQKFHASLANWQDWHSFEILKDCDKVAVLLPALTCHQMARKLTEVENLADVHVGKEVLYERGFKIRMSGLVPVNKITRAKRMLETGIWDFWSQIFRHGSMFREDQFSDTTLKAPSMSGNIAVVFAIILLGLACSMAVFVIEIRKLVYYWGITVMKAVKNAFQYGLTKLTRLYDRKNLLWLIKCSCLKNALDKVIHKIRIRC</sequence>
<feature type="signal peptide" evidence="2">
    <location>
        <begin position="1"/>
        <end position="25"/>
    </location>
</feature>
<name>A0ABP1QFW2_9HEXA</name>
<comment type="caution">
    <text evidence="3">The sequence shown here is derived from an EMBL/GenBank/DDBJ whole genome shotgun (WGS) entry which is preliminary data.</text>
</comment>
<feature type="chain" id="PRO_5045941903" evidence="2">
    <location>
        <begin position="26"/>
        <end position="564"/>
    </location>
</feature>
<organism evidence="3 4">
    <name type="scientific">Orchesella dallaii</name>
    <dbReference type="NCBI Taxonomy" id="48710"/>
    <lineage>
        <taxon>Eukaryota</taxon>
        <taxon>Metazoa</taxon>
        <taxon>Ecdysozoa</taxon>
        <taxon>Arthropoda</taxon>
        <taxon>Hexapoda</taxon>
        <taxon>Collembola</taxon>
        <taxon>Entomobryomorpha</taxon>
        <taxon>Entomobryoidea</taxon>
        <taxon>Orchesellidae</taxon>
        <taxon>Orchesellinae</taxon>
        <taxon>Orchesella</taxon>
    </lineage>
</organism>
<proteinExistence type="predicted"/>
<evidence type="ECO:0000256" key="2">
    <source>
        <dbReference type="SAM" id="SignalP"/>
    </source>
</evidence>
<evidence type="ECO:0000313" key="4">
    <source>
        <dbReference type="Proteomes" id="UP001642540"/>
    </source>
</evidence>
<reference evidence="3 4" key="1">
    <citation type="submission" date="2024-08" db="EMBL/GenBank/DDBJ databases">
        <authorList>
            <person name="Cucini C."/>
            <person name="Frati F."/>
        </authorList>
    </citation>
    <scope>NUCLEOTIDE SEQUENCE [LARGE SCALE GENOMIC DNA]</scope>
</reference>